<dbReference type="EMBL" id="HE573022">
    <property type="protein sequence ID" value="CCC48416.1"/>
    <property type="molecule type" value="Genomic_DNA"/>
</dbReference>
<name>G0TWS8_TRYVY</name>
<dbReference type="AlphaFoldDB" id="G0TWS8"/>
<dbReference type="VEuPathDB" id="TriTrypDB:TvY486_0602070"/>
<protein>
    <submittedName>
        <fullName evidence="1">Uncharacterized protein</fullName>
    </submittedName>
</protein>
<reference evidence="1" key="1">
    <citation type="journal article" date="2012" name="Proc. Natl. Acad. Sci. U.S.A.">
        <title>Antigenic diversity is generated by distinct evolutionary mechanisms in African trypanosome species.</title>
        <authorList>
            <person name="Jackson A.P."/>
            <person name="Berry A."/>
            <person name="Aslett M."/>
            <person name="Allison H.C."/>
            <person name="Burton P."/>
            <person name="Vavrova-Anderson J."/>
            <person name="Brown R."/>
            <person name="Browne H."/>
            <person name="Corton N."/>
            <person name="Hauser H."/>
            <person name="Gamble J."/>
            <person name="Gilderthorp R."/>
            <person name="Marcello L."/>
            <person name="McQuillan J."/>
            <person name="Otto T.D."/>
            <person name="Quail M.A."/>
            <person name="Sanders M.J."/>
            <person name="van Tonder A."/>
            <person name="Ginger M.L."/>
            <person name="Field M.C."/>
            <person name="Barry J.D."/>
            <person name="Hertz-Fowler C."/>
            <person name="Berriman M."/>
        </authorList>
    </citation>
    <scope>NUCLEOTIDE SEQUENCE</scope>
    <source>
        <strain evidence="1">Y486</strain>
    </source>
</reference>
<organism evidence="1">
    <name type="scientific">Trypanosoma vivax (strain Y486)</name>
    <dbReference type="NCBI Taxonomy" id="1055687"/>
    <lineage>
        <taxon>Eukaryota</taxon>
        <taxon>Discoba</taxon>
        <taxon>Euglenozoa</taxon>
        <taxon>Kinetoplastea</taxon>
        <taxon>Metakinetoplastina</taxon>
        <taxon>Trypanosomatida</taxon>
        <taxon>Trypanosomatidae</taxon>
        <taxon>Trypanosoma</taxon>
        <taxon>Duttonella</taxon>
    </lineage>
</organism>
<proteinExistence type="predicted"/>
<sequence length="106" mass="12610">MLFWCHRRGCLLARRHSVQSLKHIAEKLRRIVLLETATEKPLHERYLSGLGSRLRQHHFELRQLPFNRLTMLWRCYGETVAFPLIAAATPPVASHKRPRTLRRLRH</sequence>
<accession>G0TWS8</accession>
<gene>
    <name evidence="1" type="ORF">TVY486_0602070</name>
</gene>
<evidence type="ECO:0000313" key="1">
    <source>
        <dbReference type="EMBL" id="CCC48416.1"/>
    </source>
</evidence>